<dbReference type="GO" id="GO:0003918">
    <property type="term" value="F:DNA topoisomerase type II (double strand cut, ATP-hydrolyzing) activity"/>
    <property type="evidence" value="ECO:0007669"/>
    <property type="project" value="InterPro"/>
</dbReference>
<dbReference type="EMBL" id="HBFR01014245">
    <property type="protein sequence ID" value="CAD8883207.1"/>
    <property type="molecule type" value="Transcribed_RNA"/>
</dbReference>
<feature type="domain" description="Topoisomerase 6 subunit A/Spo11 TOPRIM" evidence="1">
    <location>
        <begin position="2"/>
        <end position="121"/>
    </location>
</feature>
<sequence length="130" mass="14923">MLGIPVFGLCDCNPFGVAVLQTYRRGSERTGHDRDRYSADIRWLGLRPSHVAGLKLPKPVYQKLTNRDLKRVELLLSETNQFVGSNEERRSELQAMISMGVKVELESLQWLGVDFFTNWLTERIETVDVI</sequence>
<evidence type="ECO:0000259" key="1">
    <source>
        <dbReference type="Pfam" id="PF21180"/>
    </source>
</evidence>
<protein>
    <recommendedName>
        <fullName evidence="1">Topoisomerase 6 subunit A/Spo11 TOPRIM domain-containing protein</fullName>
    </recommendedName>
</protein>
<reference evidence="2" key="1">
    <citation type="submission" date="2021-01" db="EMBL/GenBank/DDBJ databases">
        <authorList>
            <person name="Corre E."/>
            <person name="Pelletier E."/>
            <person name="Niang G."/>
            <person name="Scheremetjew M."/>
            <person name="Finn R."/>
            <person name="Kale V."/>
            <person name="Holt S."/>
            <person name="Cochrane G."/>
            <person name="Meng A."/>
            <person name="Brown T."/>
            <person name="Cohen L."/>
        </authorList>
    </citation>
    <scope>NUCLEOTIDE SEQUENCE</scope>
    <source>
        <strain evidence="2">308</strain>
    </source>
</reference>
<dbReference type="GO" id="GO:0003677">
    <property type="term" value="F:DNA binding"/>
    <property type="evidence" value="ECO:0007669"/>
    <property type="project" value="InterPro"/>
</dbReference>
<proteinExistence type="predicted"/>
<dbReference type="SUPFAM" id="SSF56726">
    <property type="entry name" value="DNA topoisomerase IV, alpha subunit"/>
    <property type="match status" value="1"/>
</dbReference>
<dbReference type="GO" id="GO:0000706">
    <property type="term" value="P:meiotic DNA double-strand break processing"/>
    <property type="evidence" value="ECO:0007669"/>
    <property type="project" value="TreeGrafter"/>
</dbReference>
<organism evidence="2">
    <name type="scientific">Corethron hystrix</name>
    <dbReference type="NCBI Taxonomy" id="216773"/>
    <lineage>
        <taxon>Eukaryota</taxon>
        <taxon>Sar</taxon>
        <taxon>Stramenopiles</taxon>
        <taxon>Ochrophyta</taxon>
        <taxon>Bacillariophyta</taxon>
        <taxon>Coscinodiscophyceae</taxon>
        <taxon>Corethrophycidae</taxon>
        <taxon>Corethrales</taxon>
        <taxon>Corethraceae</taxon>
        <taxon>Corethron</taxon>
    </lineage>
</organism>
<dbReference type="CDD" id="cd00223">
    <property type="entry name" value="TOPRIM_TopoIIB_SPO"/>
    <property type="match status" value="1"/>
</dbReference>
<dbReference type="InterPro" id="IPR034136">
    <property type="entry name" value="TOPRIM_Topo6A/Spo11"/>
</dbReference>
<dbReference type="AlphaFoldDB" id="A0A7S1BEW6"/>
<evidence type="ECO:0000313" key="2">
    <source>
        <dbReference type="EMBL" id="CAD8883207.1"/>
    </source>
</evidence>
<dbReference type="GO" id="GO:0000228">
    <property type="term" value="C:nuclear chromosome"/>
    <property type="evidence" value="ECO:0007669"/>
    <property type="project" value="TreeGrafter"/>
</dbReference>
<dbReference type="GO" id="GO:0007131">
    <property type="term" value="P:reciprocal meiotic recombination"/>
    <property type="evidence" value="ECO:0007669"/>
    <property type="project" value="TreeGrafter"/>
</dbReference>
<dbReference type="InterPro" id="IPR002815">
    <property type="entry name" value="Spo11/TopoVI_A"/>
</dbReference>
<dbReference type="PANTHER" id="PTHR10848:SF0">
    <property type="entry name" value="MEIOTIC RECOMBINATION PROTEIN SPO11"/>
    <property type="match status" value="1"/>
</dbReference>
<gene>
    <name evidence="2" type="ORF">CHYS00102_LOCUS10402</name>
</gene>
<accession>A0A7S1BEW6</accession>
<dbReference type="Gene3D" id="3.40.1360.10">
    <property type="match status" value="1"/>
</dbReference>
<name>A0A7S1BEW6_9STRA</name>
<dbReference type="InterPro" id="IPR036078">
    <property type="entry name" value="Spo11/TopoVI_A_sf"/>
</dbReference>
<dbReference type="GO" id="GO:0042138">
    <property type="term" value="P:meiotic DNA double-strand break formation"/>
    <property type="evidence" value="ECO:0007669"/>
    <property type="project" value="TreeGrafter"/>
</dbReference>
<dbReference type="Pfam" id="PF21180">
    <property type="entry name" value="TOP6A-Spo11_Toprim"/>
    <property type="match status" value="1"/>
</dbReference>
<dbReference type="PANTHER" id="PTHR10848">
    <property type="entry name" value="MEIOTIC RECOMBINATION PROTEIN SPO11"/>
    <property type="match status" value="1"/>
</dbReference>